<feature type="region of interest" description="Disordered" evidence="2">
    <location>
        <begin position="29"/>
        <end position="101"/>
    </location>
</feature>
<evidence type="ECO:0000256" key="2">
    <source>
        <dbReference type="SAM" id="MobiDB-lite"/>
    </source>
</evidence>
<protein>
    <recommendedName>
        <fullName evidence="5">RPA-interacting protein N-terminal domain-containing protein</fullName>
    </recommendedName>
</protein>
<reference evidence="3 4" key="1">
    <citation type="submission" date="2024-07" db="EMBL/GenBank/DDBJ databases">
        <title>Section-level genome sequencing and comparative genomics of Aspergillus sections Usti and Cavernicolus.</title>
        <authorList>
            <consortium name="Lawrence Berkeley National Laboratory"/>
            <person name="Nybo J.L."/>
            <person name="Vesth T.C."/>
            <person name="Theobald S."/>
            <person name="Frisvad J.C."/>
            <person name="Larsen T.O."/>
            <person name="Kjaerboelling I."/>
            <person name="Rothschild-Mancinelli K."/>
            <person name="Lyhne E.K."/>
            <person name="Kogle M.E."/>
            <person name="Barry K."/>
            <person name="Clum A."/>
            <person name="Na H."/>
            <person name="Ledsgaard L."/>
            <person name="Lin J."/>
            <person name="Lipzen A."/>
            <person name="Kuo A."/>
            <person name="Riley R."/>
            <person name="Mondo S."/>
            <person name="LaButti K."/>
            <person name="Haridas S."/>
            <person name="Pangalinan J."/>
            <person name="Salamov A.A."/>
            <person name="Simmons B.A."/>
            <person name="Magnuson J.K."/>
            <person name="Chen J."/>
            <person name="Drula E."/>
            <person name="Henrissat B."/>
            <person name="Wiebenga A."/>
            <person name="Lubbers R.J."/>
            <person name="Gomes A.C."/>
            <person name="Makela M.R."/>
            <person name="Stajich J."/>
            <person name="Grigoriev I.V."/>
            <person name="Mortensen U.H."/>
            <person name="De vries R.P."/>
            <person name="Baker S.E."/>
            <person name="Andersen M.R."/>
        </authorList>
    </citation>
    <scope>NUCLEOTIDE SEQUENCE [LARGE SCALE GENOMIC DNA]</scope>
    <source>
        <strain evidence="3 4">CBS 600.67</strain>
    </source>
</reference>
<evidence type="ECO:0000313" key="3">
    <source>
        <dbReference type="EMBL" id="KAL2813500.1"/>
    </source>
</evidence>
<feature type="coiled-coil region" evidence="1">
    <location>
        <begin position="201"/>
        <end position="228"/>
    </location>
</feature>
<feature type="compositionally biased region" description="Low complexity" evidence="2">
    <location>
        <begin position="86"/>
        <end position="100"/>
    </location>
</feature>
<dbReference type="EMBL" id="JBFXLS010000142">
    <property type="protein sequence ID" value="KAL2813500.1"/>
    <property type="molecule type" value="Genomic_DNA"/>
</dbReference>
<comment type="caution">
    <text evidence="3">The sequence shown here is derived from an EMBL/GenBank/DDBJ whole genome shotgun (WGS) entry which is preliminary data.</text>
</comment>
<keyword evidence="1" id="KW-0175">Coiled coil</keyword>
<proteinExistence type="predicted"/>
<evidence type="ECO:0000313" key="4">
    <source>
        <dbReference type="Proteomes" id="UP001610335"/>
    </source>
</evidence>
<evidence type="ECO:0008006" key="5">
    <source>
        <dbReference type="Google" id="ProtNLM"/>
    </source>
</evidence>
<feature type="compositionally biased region" description="Low complexity" evidence="2">
    <location>
        <begin position="37"/>
        <end position="50"/>
    </location>
</feature>
<sequence>MFAALPPMQQFPVPSPLAWTPSHTSLLSPRRPFCSQTMTTSTSTSTSTTTPIQQPHIQSQLQTQPCSTSSIFAFSPSSHPPRHEPNPSSRTTNTTTPTSNYATRYATNISNPLQLYANRRTFQTSTSPSARAVRRNAFFNRVRKDREDGRSGNRAEQLLFMEGIAEQRAWVDGMRRRAEEVEIGFGFDPAYEEDDLIRADEAEFRALNEYLEQERALLERELLDILETESGTPVNMLNDHLSDSSSSFSDEEYDDIFSDLAHHSPPHEDTDMHMSG</sequence>
<evidence type="ECO:0000256" key="1">
    <source>
        <dbReference type="SAM" id="Coils"/>
    </source>
</evidence>
<gene>
    <name evidence="3" type="ORF">BDW59DRAFT_30868</name>
</gene>
<dbReference type="Proteomes" id="UP001610335">
    <property type="component" value="Unassembled WGS sequence"/>
</dbReference>
<accession>A0ABR4HDE3</accession>
<organism evidence="3 4">
    <name type="scientific">Aspergillus cavernicola</name>
    <dbReference type="NCBI Taxonomy" id="176166"/>
    <lineage>
        <taxon>Eukaryota</taxon>
        <taxon>Fungi</taxon>
        <taxon>Dikarya</taxon>
        <taxon>Ascomycota</taxon>
        <taxon>Pezizomycotina</taxon>
        <taxon>Eurotiomycetes</taxon>
        <taxon>Eurotiomycetidae</taxon>
        <taxon>Eurotiales</taxon>
        <taxon>Aspergillaceae</taxon>
        <taxon>Aspergillus</taxon>
        <taxon>Aspergillus subgen. Nidulantes</taxon>
    </lineage>
</organism>
<name>A0ABR4HDE3_9EURO</name>
<feature type="compositionally biased region" description="Low complexity" evidence="2">
    <location>
        <begin position="67"/>
        <end position="77"/>
    </location>
</feature>
<keyword evidence="4" id="KW-1185">Reference proteome</keyword>
<feature type="compositionally biased region" description="Polar residues" evidence="2">
    <location>
        <begin position="51"/>
        <end position="66"/>
    </location>
</feature>